<dbReference type="GO" id="GO:0000160">
    <property type="term" value="P:phosphorelay signal transduction system"/>
    <property type="evidence" value="ECO:0007669"/>
    <property type="project" value="InterPro"/>
</dbReference>
<feature type="domain" description="OmpR/PhoB-type" evidence="6">
    <location>
        <begin position="1"/>
        <end position="100"/>
    </location>
</feature>
<dbReference type="EMBL" id="RKHY01000001">
    <property type="protein sequence ID" value="ROS40177.1"/>
    <property type="molecule type" value="Genomic_DNA"/>
</dbReference>
<evidence type="ECO:0000256" key="3">
    <source>
        <dbReference type="ARBA" id="ARBA00023125"/>
    </source>
</evidence>
<name>A0A3N2GU62_9PSEU</name>
<dbReference type="SUPFAM" id="SSF46894">
    <property type="entry name" value="C-terminal effector domain of the bipartite response regulators"/>
    <property type="match status" value="1"/>
</dbReference>
<dbReference type="PANTHER" id="PTHR35807">
    <property type="entry name" value="TRANSCRIPTIONAL REGULATOR REDD-RELATED"/>
    <property type="match status" value="1"/>
</dbReference>
<dbReference type="SMART" id="SM00862">
    <property type="entry name" value="Trans_reg_C"/>
    <property type="match status" value="1"/>
</dbReference>
<feature type="DNA-binding region" description="OmpR/PhoB-type" evidence="5">
    <location>
        <begin position="1"/>
        <end position="100"/>
    </location>
</feature>
<evidence type="ECO:0000256" key="4">
    <source>
        <dbReference type="ARBA" id="ARBA00023163"/>
    </source>
</evidence>
<evidence type="ECO:0000256" key="5">
    <source>
        <dbReference type="PROSITE-ProRule" id="PRU01091"/>
    </source>
</evidence>
<dbReference type="InterPro" id="IPR036388">
    <property type="entry name" value="WH-like_DNA-bd_sf"/>
</dbReference>
<dbReference type="GO" id="GO:0003677">
    <property type="term" value="F:DNA binding"/>
    <property type="evidence" value="ECO:0007669"/>
    <property type="project" value="UniProtKB-UniRule"/>
</dbReference>
<dbReference type="RefSeq" id="WP_231960655.1">
    <property type="nucleotide sequence ID" value="NZ_RKHY01000001.1"/>
</dbReference>
<dbReference type="GeneID" id="301843906"/>
<dbReference type="Gene3D" id="1.25.40.10">
    <property type="entry name" value="Tetratricopeptide repeat domain"/>
    <property type="match status" value="1"/>
</dbReference>
<keyword evidence="2" id="KW-0805">Transcription regulation</keyword>
<proteinExistence type="inferred from homology"/>
<dbReference type="Pfam" id="PF13191">
    <property type="entry name" value="AAA_16"/>
    <property type="match status" value="1"/>
</dbReference>
<keyword evidence="4" id="KW-0804">Transcription</keyword>
<dbReference type="Gene3D" id="1.10.10.10">
    <property type="entry name" value="Winged helix-like DNA-binding domain superfamily/Winged helix DNA-binding domain"/>
    <property type="match status" value="1"/>
</dbReference>
<protein>
    <submittedName>
        <fullName evidence="7">AAA ATPase-like protein</fullName>
    </submittedName>
</protein>
<evidence type="ECO:0000313" key="8">
    <source>
        <dbReference type="Proteomes" id="UP000274843"/>
    </source>
</evidence>
<dbReference type="InterPro" id="IPR041664">
    <property type="entry name" value="AAA_16"/>
</dbReference>
<dbReference type="InterPro" id="IPR016032">
    <property type="entry name" value="Sig_transdc_resp-reg_C-effctor"/>
</dbReference>
<dbReference type="Pfam" id="PF03704">
    <property type="entry name" value="BTAD"/>
    <property type="match status" value="1"/>
</dbReference>
<dbReference type="InterPro" id="IPR051677">
    <property type="entry name" value="AfsR-DnrI-RedD_regulator"/>
</dbReference>
<dbReference type="Proteomes" id="UP000274843">
    <property type="component" value="Unassembled WGS sequence"/>
</dbReference>
<dbReference type="GO" id="GO:0006355">
    <property type="term" value="P:regulation of DNA-templated transcription"/>
    <property type="evidence" value="ECO:0007669"/>
    <property type="project" value="InterPro"/>
</dbReference>
<dbReference type="SUPFAM" id="SSF48452">
    <property type="entry name" value="TPR-like"/>
    <property type="match status" value="1"/>
</dbReference>
<gene>
    <name evidence="7" type="ORF">EDD35_2504</name>
</gene>
<dbReference type="Pfam" id="PF00486">
    <property type="entry name" value="Trans_reg_C"/>
    <property type="match status" value="1"/>
</dbReference>
<comment type="similarity">
    <text evidence="1">Belongs to the AfsR/DnrI/RedD regulatory family.</text>
</comment>
<keyword evidence="8" id="KW-1185">Reference proteome</keyword>
<dbReference type="PANTHER" id="PTHR35807:SF1">
    <property type="entry name" value="TRANSCRIPTIONAL REGULATOR REDD"/>
    <property type="match status" value="1"/>
</dbReference>
<evidence type="ECO:0000313" key="7">
    <source>
        <dbReference type="EMBL" id="ROS40177.1"/>
    </source>
</evidence>
<evidence type="ECO:0000259" key="6">
    <source>
        <dbReference type="PROSITE" id="PS51755"/>
    </source>
</evidence>
<sequence length="996" mass="106260">MGSSVRFAVLGPLIAEAGRGPLDLKGPRHRAVLARLLIARGRVVPVDRLVDDLWDDPPDGAVGAIQTFIAALRRALEPDRPPRTPAQLLVTTGGGYALRAEEVDAWRFEEAVTKSAGLAPAEALSLVDEALGLWRGPAYAEFADQGWARAEIARLDELRLLAVERRADALLGLGRAAEAVPDLEAHTGAHPLRENGWRLLALALYRAGRQGDALAALRRARQALADELGVDPGPDLRELEAGILAQAPELRGAAPGSGTLVGRDGELARLVEAAGRAPLVLISGEAGAGKTALAEAFTAEMEARGWSTAWGVNPEHEGVPAAWPWTRILDALGIAPPAEPNRFQWHRAVRERLAARGKLLLVLDDLHWAGEETLALLSALVTDPLPGPVLIVATYRSTDVAPALAGFLGRIARAEPVRIYLGGLPADAVPALVRATTGRDIDAGTARTIHQRSGGNPFFVRELARVLDTGGALSAVPPGVRDVVRYRVAQLPGAVQAVLRQAAVIGTEVDLDLLPGDALDALELAAERGFLVEHGPGRFRFAHALVRDTLYQDLSRSRRARLHARIGEAIERLRPGDVAALAHHFLLAEAPAAVRYARAAAEDAERRFAPHEAARLWQAALDHADRRAPADADGGAAAGVPERLELIMGLVRALAVAGELDRARKHRAEALTLAEQVGYPALTARVLAAFDVPAIWTAHDDPELAQRIADVTERTLDALPPGEDAVRARLLATLALELRNTAGDRGPRAAREAEALARRLDDPALLAFALNARFMQSFERAGLAPERARIGRELVELARRHELVAFEVLGHLVLMQAASALADFPAADRHAQAADELGEKHEIPLVGVFTQWYRAMRTSAAGRPAEAAYRAAAARLAGTGMSGVDSGILGFALLCDRLQRGADPGHDLDFGAYEPWCRPVVADDGSEIPPSPRDLLFEARTCLHALVAIRRGDRATMARLHAELLPAAGELAGAGSGLLTLGPVSRYLDELARHGA</sequence>
<dbReference type="CDD" id="cd15831">
    <property type="entry name" value="BTAD"/>
    <property type="match status" value="1"/>
</dbReference>
<keyword evidence="3 5" id="KW-0238">DNA-binding</keyword>
<accession>A0A3N2GU62</accession>
<reference evidence="7 8" key="1">
    <citation type="submission" date="2018-11" db="EMBL/GenBank/DDBJ databases">
        <title>Sequencing the genomes of 1000 actinobacteria strains.</title>
        <authorList>
            <person name="Klenk H.-P."/>
        </authorList>
    </citation>
    <scope>NUCLEOTIDE SEQUENCE [LARGE SCALE GENOMIC DNA]</scope>
    <source>
        <strain evidence="7 8">DSM 44348</strain>
    </source>
</reference>
<evidence type="ECO:0000256" key="2">
    <source>
        <dbReference type="ARBA" id="ARBA00023015"/>
    </source>
</evidence>
<dbReference type="Gene3D" id="3.40.50.300">
    <property type="entry name" value="P-loop containing nucleotide triphosphate hydrolases"/>
    <property type="match status" value="1"/>
</dbReference>
<evidence type="ECO:0000256" key="1">
    <source>
        <dbReference type="ARBA" id="ARBA00005820"/>
    </source>
</evidence>
<dbReference type="SMART" id="SM01043">
    <property type="entry name" value="BTAD"/>
    <property type="match status" value="1"/>
</dbReference>
<dbReference type="InterPro" id="IPR005158">
    <property type="entry name" value="BTAD"/>
</dbReference>
<dbReference type="SUPFAM" id="SSF52540">
    <property type="entry name" value="P-loop containing nucleoside triphosphate hydrolases"/>
    <property type="match status" value="1"/>
</dbReference>
<organism evidence="7 8">
    <name type="scientific">Amycolatopsis thermoflava</name>
    <dbReference type="NCBI Taxonomy" id="84480"/>
    <lineage>
        <taxon>Bacteria</taxon>
        <taxon>Bacillati</taxon>
        <taxon>Actinomycetota</taxon>
        <taxon>Actinomycetes</taxon>
        <taxon>Pseudonocardiales</taxon>
        <taxon>Pseudonocardiaceae</taxon>
        <taxon>Amycolatopsis</taxon>
        <taxon>Amycolatopsis methanolica group</taxon>
    </lineage>
</organism>
<dbReference type="InterPro" id="IPR011990">
    <property type="entry name" value="TPR-like_helical_dom_sf"/>
</dbReference>
<dbReference type="InterPro" id="IPR001867">
    <property type="entry name" value="OmpR/PhoB-type_DNA-bd"/>
</dbReference>
<dbReference type="InterPro" id="IPR027417">
    <property type="entry name" value="P-loop_NTPase"/>
</dbReference>
<dbReference type="AlphaFoldDB" id="A0A3N2GU62"/>
<dbReference type="PROSITE" id="PS51755">
    <property type="entry name" value="OMPR_PHOB"/>
    <property type="match status" value="1"/>
</dbReference>
<comment type="caution">
    <text evidence="7">The sequence shown here is derived from an EMBL/GenBank/DDBJ whole genome shotgun (WGS) entry which is preliminary data.</text>
</comment>